<dbReference type="EMBL" id="QFPO01000004">
    <property type="protein sequence ID" value="PZQ17395.1"/>
    <property type="molecule type" value="Genomic_DNA"/>
</dbReference>
<comment type="caution">
    <text evidence="1">The sequence shown here is derived from an EMBL/GenBank/DDBJ whole genome shotgun (WGS) entry which is preliminary data.</text>
</comment>
<accession>A0A2W5KRK3</accession>
<dbReference type="AlphaFoldDB" id="A0A2W5KRK3"/>
<gene>
    <name evidence="1" type="ORF">DI564_06200</name>
</gene>
<organism evidence="1 2">
    <name type="scientific">Rhodanobacter denitrificans</name>
    <dbReference type="NCBI Taxonomy" id="666685"/>
    <lineage>
        <taxon>Bacteria</taxon>
        <taxon>Pseudomonadati</taxon>
        <taxon>Pseudomonadota</taxon>
        <taxon>Gammaproteobacteria</taxon>
        <taxon>Lysobacterales</taxon>
        <taxon>Rhodanobacteraceae</taxon>
        <taxon>Rhodanobacter</taxon>
    </lineage>
</organism>
<protein>
    <submittedName>
        <fullName evidence="1">Uncharacterized protein</fullName>
    </submittedName>
</protein>
<name>A0A2W5KRK3_9GAMM</name>
<dbReference type="Proteomes" id="UP000249046">
    <property type="component" value="Unassembled WGS sequence"/>
</dbReference>
<sequence>MTWREAAGSMPGMIALTSPRRLLGASAPLLLAVALTALITTSRAHAAEQLVASVPGADFDVGATPVVQTIAFDATVPISGVGFTARWTAVVADEENGLAPWSLDLAATITAPDGSSTLSWPRFGGDRTYADYPLQDYIAGFADVAGSGDFQWRFTSVGPPWVAGLRDVTYHLTTRVDNVVGTYPGSVASGPTWSRPYYIGGISGLGPVVYQATAFEVPVSGGYYFESVVAQGDHFLALYQDAFDPAQPLANLLDYEAGNGSSPNGPPRGTARISALLFAGRSYHLVASQWSASAPGQSYVTTVTGPAALILAGDDTLFADGFE</sequence>
<reference evidence="1 2" key="1">
    <citation type="submission" date="2017-08" db="EMBL/GenBank/DDBJ databases">
        <title>Infants hospitalized years apart are colonized by the same room-sourced microbial strains.</title>
        <authorList>
            <person name="Brooks B."/>
            <person name="Olm M.R."/>
            <person name="Firek B.A."/>
            <person name="Baker R."/>
            <person name="Thomas B.C."/>
            <person name="Morowitz M.J."/>
            <person name="Banfield J.F."/>
        </authorList>
    </citation>
    <scope>NUCLEOTIDE SEQUENCE [LARGE SCALE GENOMIC DNA]</scope>
    <source>
        <strain evidence="1">S2_005_003_R2_42</strain>
    </source>
</reference>
<evidence type="ECO:0000313" key="2">
    <source>
        <dbReference type="Proteomes" id="UP000249046"/>
    </source>
</evidence>
<proteinExistence type="predicted"/>
<evidence type="ECO:0000313" key="1">
    <source>
        <dbReference type="EMBL" id="PZQ17395.1"/>
    </source>
</evidence>